<comment type="caution">
    <text evidence="1">The sequence shown here is derived from an EMBL/GenBank/DDBJ whole genome shotgun (WGS) entry which is preliminary data.</text>
</comment>
<dbReference type="AlphaFoldDB" id="A0A9Q0EKT0"/>
<evidence type="ECO:0000313" key="1">
    <source>
        <dbReference type="EMBL" id="KAJ3608909.1"/>
    </source>
</evidence>
<evidence type="ECO:0000313" key="2">
    <source>
        <dbReference type="Proteomes" id="UP001148018"/>
    </source>
</evidence>
<dbReference type="Proteomes" id="UP001148018">
    <property type="component" value="Unassembled WGS sequence"/>
</dbReference>
<sequence>METRFMDEEVPGTRRWIPFAVRYRVSAWTLTQPPPLRDSPVCLCLRNRGNAPAMGKRS</sequence>
<gene>
    <name evidence="1" type="ORF">NHX12_023437</name>
</gene>
<organism evidence="1 2">
    <name type="scientific">Muraenolepis orangiensis</name>
    <name type="common">Patagonian moray cod</name>
    <dbReference type="NCBI Taxonomy" id="630683"/>
    <lineage>
        <taxon>Eukaryota</taxon>
        <taxon>Metazoa</taxon>
        <taxon>Chordata</taxon>
        <taxon>Craniata</taxon>
        <taxon>Vertebrata</taxon>
        <taxon>Euteleostomi</taxon>
        <taxon>Actinopterygii</taxon>
        <taxon>Neopterygii</taxon>
        <taxon>Teleostei</taxon>
        <taxon>Neoteleostei</taxon>
        <taxon>Acanthomorphata</taxon>
        <taxon>Zeiogadaria</taxon>
        <taxon>Gadariae</taxon>
        <taxon>Gadiformes</taxon>
        <taxon>Muraenolepidoidei</taxon>
        <taxon>Muraenolepididae</taxon>
        <taxon>Muraenolepis</taxon>
    </lineage>
</organism>
<reference evidence="1" key="1">
    <citation type="submission" date="2022-07" db="EMBL/GenBank/DDBJ databases">
        <title>Chromosome-level genome of Muraenolepis orangiensis.</title>
        <authorList>
            <person name="Kim J."/>
        </authorList>
    </citation>
    <scope>NUCLEOTIDE SEQUENCE</scope>
    <source>
        <strain evidence="1">KU_S4_2022</strain>
        <tissue evidence="1">Muscle</tissue>
    </source>
</reference>
<dbReference type="EMBL" id="JANIIK010000039">
    <property type="protein sequence ID" value="KAJ3608909.1"/>
    <property type="molecule type" value="Genomic_DNA"/>
</dbReference>
<feature type="non-terminal residue" evidence="1">
    <location>
        <position position="58"/>
    </location>
</feature>
<proteinExistence type="predicted"/>
<name>A0A9Q0EKT0_9TELE</name>
<protein>
    <submittedName>
        <fullName evidence="1">Uncharacterized protein</fullName>
    </submittedName>
</protein>
<accession>A0A9Q0EKT0</accession>
<keyword evidence="2" id="KW-1185">Reference proteome</keyword>